<proteinExistence type="predicted"/>
<keyword evidence="6" id="KW-0539">Nucleus</keyword>
<evidence type="ECO:0000259" key="9">
    <source>
        <dbReference type="PROSITE" id="PS50864"/>
    </source>
</evidence>
<dbReference type="PANTHER" id="PTHR10417:SF3">
    <property type="entry name" value="GLUCOCORTICOID MODULATORY ELEMENT-BINDING PROTEIN 1"/>
    <property type="match status" value="1"/>
</dbReference>
<dbReference type="GO" id="GO:0005654">
    <property type="term" value="C:nucleoplasm"/>
    <property type="evidence" value="ECO:0007669"/>
    <property type="project" value="Ensembl"/>
</dbReference>
<evidence type="ECO:0000256" key="7">
    <source>
        <dbReference type="SAM" id="Coils"/>
    </source>
</evidence>
<reference evidence="10" key="2">
    <citation type="submission" date="2025-09" db="UniProtKB">
        <authorList>
            <consortium name="Ensembl"/>
        </authorList>
    </citation>
    <scope>IDENTIFICATION</scope>
</reference>
<accession>A0A2K5EK10</accession>
<evidence type="ECO:0000313" key="11">
    <source>
        <dbReference type="Proteomes" id="UP000233020"/>
    </source>
</evidence>
<dbReference type="SMART" id="SM00258">
    <property type="entry name" value="SAND"/>
    <property type="match status" value="1"/>
</dbReference>
<keyword evidence="3" id="KW-0805">Transcription regulation</keyword>
<dbReference type="GO" id="GO:0046872">
    <property type="term" value="F:metal ion binding"/>
    <property type="evidence" value="ECO:0007669"/>
    <property type="project" value="UniProtKB-KW"/>
</dbReference>
<reference evidence="10" key="1">
    <citation type="submission" date="2025-08" db="UniProtKB">
        <authorList>
            <consortium name="Ensembl"/>
        </authorList>
    </citation>
    <scope>IDENTIFICATION</scope>
</reference>
<keyword evidence="1" id="KW-0479">Metal-binding</keyword>
<evidence type="ECO:0000256" key="1">
    <source>
        <dbReference type="ARBA" id="ARBA00022723"/>
    </source>
</evidence>
<evidence type="ECO:0000256" key="3">
    <source>
        <dbReference type="ARBA" id="ARBA00023015"/>
    </source>
</evidence>
<dbReference type="GO" id="GO:0042802">
    <property type="term" value="F:identical protein binding"/>
    <property type="evidence" value="ECO:0007669"/>
    <property type="project" value="Ensembl"/>
</dbReference>
<dbReference type="InterPro" id="IPR010919">
    <property type="entry name" value="SAND-like_dom_sf"/>
</dbReference>
<protein>
    <submittedName>
        <fullName evidence="10">Glucocorticoid modulatory element binding protein 1</fullName>
    </submittedName>
</protein>
<keyword evidence="4" id="KW-0238">DNA-binding</keyword>
<dbReference type="PROSITE" id="PS50864">
    <property type="entry name" value="SAND"/>
    <property type="match status" value="1"/>
</dbReference>
<dbReference type="Pfam" id="PF01342">
    <property type="entry name" value="SAND"/>
    <property type="match status" value="1"/>
</dbReference>
<evidence type="ECO:0000256" key="5">
    <source>
        <dbReference type="ARBA" id="ARBA00023163"/>
    </source>
</evidence>
<dbReference type="SUPFAM" id="SSF63763">
    <property type="entry name" value="SAND domain-like"/>
    <property type="match status" value="1"/>
</dbReference>
<dbReference type="Gene3D" id="3.10.390.10">
    <property type="entry name" value="SAND domain-like"/>
    <property type="match status" value="1"/>
</dbReference>
<dbReference type="GeneTree" id="ENSGT00410000025596"/>
<name>A0A2K5EK10_AOTNA</name>
<evidence type="ECO:0000313" key="10">
    <source>
        <dbReference type="Ensembl" id="ENSANAP00000033524.1"/>
    </source>
</evidence>
<gene>
    <name evidence="10" type="primary">GMEB1</name>
</gene>
<dbReference type="OMA" id="SPINQQA"/>
<feature type="region of interest" description="Disordered" evidence="8">
    <location>
        <begin position="306"/>
        <end position="334"/>
    </location>
</feature>
<evidence type="ECO:0000256" key="6">
    <source>
        <dbReference type="ARBA" id="ARBA00023242"/>
    </source>
</evidence>
<keyword evidence="7" id="KW-0175">Coiled coil</keyword>
<sequence>MANAEVSVPVGDVVVVPTEGNEGENPEDTKTQVILQLQPVQQGLFIDGHFYNRIYEAGSENNTAVVAVETHTIHKIEEGIGKDFFLLLLLLLSPKHFVHLAGKSTLKDWKRAIRLGGIMLRKMMDSGQIDFYQHDKVCSNTCRSTKFDLLISSARAPVPGQQTSVVQTPTSADGSITQIAISEESMEEAGLEWNSALTAAVTMATEEGIKKDSEEISEWWNISVLTGQACLLFYIDAAVLNNVAHTFGLMDTVKKVLDNRRNQVEQGEEQFLYTLTDLERQLEEQKKQAQDHRLKSQTVQNVVLMPVSTPKPPKRPRLQRPASTTVLSPSPPVQQPQFTVISPITITPVGQSFSMGNIPVATLSQGSSPVTVHTLPSGPQLFRYATVVSSAKSSSPDTVTIHPSSSLALLSSTAMQDGSTLGNMTTMVSPVELVAMESGLTSAIQAVESTSEDGQTIIEIDPAPDPEAEDTEGKAVILETELRTEEKVVAEMEEHQHQVHNVEIVVLED</sequence>
<dbReference type="InterPro" id="IPR000770">
    <property type="entry name" value="SAND_dom"/>
</dbReference>
<dbReference type="Pfam" id="PF25892">
    <property type="entry name" value="Spe-44"/>
    <property type="match status" value="1"/>
</dbReference>
<dbReference type="PANTHER" id="PTHR10417">
    <property type="entry name" value="GLUCOCORTICOID MODULATORY ELEMENT-BINDING PROTEIN"/>
    <property type="match status" value="1"/>
</dbReference>
<dbReference type="GO" id="GO:0000978">
    <property type="term" value="F:RNA polymerase II cis-regulatory region sequence-specific DNA binding"/>
    <property type="evidence" value="ECO:0007669"/>
    <property type="project" value="Ensembl"/>
</dbReference>
<organism evidence="10 11">
    <name type="scientific">Aotus nancymaae</name>
    <name type="common">Ma's night monkey</name>
    <dbReference type="NCBI Taxonomy" id="37293"/>
    <lineage>
        <taxon>Eukaryota</taxon>
        <taxon>Metazoa</taxon>
        <taxon>Chordata</taxon>
        <taxon>Craniata</taxon>
        <taxon>Vertebrata</taxon>
        <taxon>Euteleostomi</taxon>
        <taxon>Mammalia</taxon>
        <taxon>Eutheria</taxon>
        <taxon>Euarchontoglires</taxon>
        <taxon>Primates</taxon>
        <taxon>Haplorrhini</taxon>
        <taxon>Platyrrhini</taxon>
        <taxon>Aotidae</taxon>
        <taxon>Aotus</taxon>
    </lineage>
</organism>
<feature type="coiled-coil region" evidence="7">
    <location>
        <begin position="268"/>
        <end position="295"/>
    </location>
</feature>
<dbReference type="GO" id="GO:0051008">
    <property type="term" value="F:Hsp27 protein binding"/>
    <property type="evidence" value="ECO:0007669"/>
    <property type="project" value="Ensembl"/>
</dbReference>
<evidence type="ECO:0000256" key="2">
    <source>
        <dbReference type="ARBA" id="ARBA00022833"/>
    </source>
</evidence>
<dbReference type="AlphaFoldDB" id="A0A2K5EK10"/>
<evidence type="ECO:0000256" key="8">
    <source>
        <dbReference type="SAM" id="MobiDB-lite"/>
    </source>
</evidence>
<dbReference type="STRING" id="37293.ENSANAP00000033524"/>
<dbReference type="GO" id="GO:0001228">
    <property type="term" value="F:DNA-binding transcription activator activity, RNA polymerase II-specific"/>
    <property type="evidence" value="ECO:0007669"/>
    <property type="project" value="Ensembl"/>
</dbReference>
<keyword evidence="5" id="KW-0804">Transcription</keyword>
<dbReference type="Ensembl" id="ENSANAT00000051582.1">
    <property type="protein sequence ID" value="ENSANAP00000033524.1"/>
    <property type="gene ID" value="ENSANAG00000034422.1"/>
</dbReference>
<keyword evidence="2" id="KW-0862">Zinc</keyword>
<keyword evidence="11" id="KW-1185">Reference proteome</keyword>
<evidence type="ECO:0000256" key="4">
    <source>
        <dbReference type="ARBA" id="ARBA00023125"/>
    </source>
</evidence>
<dbReference type="InterPro" id="IPR059099">
    <property type="entry name" value="GMEB1/2/Spe-44_dom"/>
</dbReference>
<dbReference type="Proteomes" id="UP000233020">
    <property type="component" value="Unplaced"/>
</dbReference>
<feature type="domain" description="SAND" evidence="9">
    <location>
        <begin position="26"/>
        <end position="130"/>
    </location>
</feature>